<dbReference type="NCBIfam" id="TIGR02966">
    <property type="entry name" value="phoR_proteo"/>
    <property type="match status" value="1"/>
</dbReference>
<keyword evidence="10 18" id="KW-0812">Transmembrane</keyword>
<dbReference type="GO" id="GO:0016036">
    <property type="term" value="P:cellular response to phosphate starvation"/>
    <property type="evidence" value="ECO:0007669"/>
    <property type="project" value="TreeGrafter"/>
</dbReference>
<dbReference type="PRINTS" id="PR00344">
    <property type="entry name" value="BCTRLSENSOR"/>
</dbReference>
<dbReference type="Gene3D" id="3.30.565.10">
    <property type="entry name" value="Histidine kinase-like ATPase, C-terminal domain"/>
    <property type="match status" value="1"/>
</dbReference>
<dbReference type="CDD" id="cd00130">
    <property type="entry name" value="PAS"/>
    <property type="match status" value="1"/>
</dbReference>
<evidence type="ECO:0000256" key="5">
    <source>
        <dbReference type="ARBA" id="ARBA00022448"/>
    </source>
</evidence>
<dbReference type="SUPFAM" id="SSF55785">
    <property type="entry name" value="PYP-like sensor domain (PAS domain)"/>
    <property type="match status" value="1"/>
</dbReference>
<dbReference type="PANTHER" id="PTHR45453">
    <property type="entry name" value="PHOSPHATE REGULON SENSOR PROTEIN PHOR"/>
    <property type="match status" value="1"/>
</dbReference>
<dbReference type="PROSITE" id="PS50112">
    <property type="entry name" value="PAS"/>
    <property type="match status" value="1"/>
</dbReference>
<keyword evidence="12 21" id="KW-0418">Kinase</keyword>
<evidence type="ECO:0000313" key="22">
    <source>
        <dbReference type="Proteomes" id="UP000244248"/>
    </source>
</evidence>
<evidence type="ECO:0000256" key="11">
    <source>
        <dbReference type="ARBA" id="ARBA00022741"/>
    </source>
</evidence>
<evidence type="ECO:0000313" key="21">
    <source>
        <dbReference type="EMBL" id="PTU32127.1"/>
    </source>
</evidence>
<evidence type="ECO:0000256" key="15">
    <source>
        <dbReference type="ARBA" id="ARBA00023012"/>
    </source>
</evidence>
<evidence type="ECO:0000256" key="7">
    <source>
        <dbReference type="ARBA" id="ARBA00022553"/>
    </source>
</evidence>
<keyword evidence="13" id="KW-0067">ATP-binding</keyword>
<dbReference type="InterPro" id="IPR036097">
    <property type="entry name" value="HisK_dim/P_sf"/>
</dbReference>
<evidence type="ECO:0000259" key="19">
    <source>
        <dbReference type="PROSITE" id="PS50109"/>
    </source>
</evidence>
<dbReference type="PANTHER" id="PTHR45453:SF1">
    <property type="entry name" value="PHOSPHATE REGULON SENSOR PROTEIN PHOR"/>
    <property type="match status" value="1"/>
</dbReference>
<evidence type="ECO:0000256" key="8">
    <source>
        <dbReference type="ARBA" id="ARBA00022592"/>
    </source>
</evidence>
<evidence type="ECO:0000259" key="20">
    <source>
        <dbReference type="PROSITE" id="PS50112"/>
    </source>
</evidence>
<comment type="subcellular location">
    <subcellularLocation>
        <location evidence="2">Cell membrane</location>
    </subcellularLocation>
</comment>
<dbReference type="Proteomes" id="UP000244248">
    <property type="component" value="Unassembled WGS sequence"/>
</dbReference>
<dbReference type="AlphaFoldDB" id="A0A2T5MHS3"/>
<evidence type="ECO:0000256" key="13">
    <source>
        <dbReference type="ARBA" id="ARBA00022840"/>
    </source>
</evidence>
<evidence type="ECO:0000256" key="4">
    <source>
        <dbReference type="ARBA" id="ARBA00019665"/>
    </source>
</evidence>
<dbReference type="SUPFAM" id="SSF55874">
    <property type="entry name" value="ATPase domain of HSP90 chaperone/DNA topoisomerase II/histidine kinase"/>
    <property type="match status" value="1"/>
</dbReference>
<keyword evidence="7" id="KW-0597">Phosphoprotein</keyword>
<evidence type="ECO:0000256" key="10">
    <source>
        <dbReference type="ARBA" id="ARBA00022692"/>
    </source>
</evidence>
<dbReference type="SMART" id="SM00388">
    <property type="entry name" value="HisKA"/>
    <property type="match status" value="1"/>
</dbReference>
<keyword evidence="22" id="KW-1185">Reference proteome</keyword>
<sequence length="461" mass="51758">MSFSPFDPASNKPKPEPLPLPNSWRSEAVRIVLSCIVGGIFGHWLGYGFLGIGVVLALYLVVYVRRLSKLQAWVYQPKRYELPEPSGIWGDIFYRLQDNQRRNRKKKKRLTAMLAEFRSSTEALPDGAVVLSERGEIMWFNLAAQTLLGLRSPQDISLRIVNLIRYPEFAEYVASDTYDGEIEAPSPLTRDRTLSLQIIPYGNNQRLLIVRDVSEIKRLETARRDFVSNASHELRTPLTVLRGYLDMLEPEAQGKNPLSEWRAPLMEMKNQTVRMESLVNDMLKLARLEAHAHGQTLQDLLDVPSLLRRVIDEVKAMSQGNHTFEARIQPDLCLLGGETEVLSIFTNLVSNAVRYTAPGGVIRVSWERDGEQARFAVADTGIGIAAKDLPRLTERFYRADVGRSRASGGTGLGLSIVKHALESHQAQLQIDSELGVGSTFSCYFPGERVRVLTEAAPVMQK</sequence>
<dbReference type="InterPro" id="IPR035965">
    <property type="entry name" value="PAS-like_dom_sf"/>
</dbReference>
<dbReference type="Pfam" id="PF00989">
    <property type="entry name" value="PAS"/>
    <property type="match status" value="1"/>
</dbReference>
<dbReference type="FunFam" id="3.30.565.10:FF:000006">
    <property type="entry name" value="Sensor histidine kinase WalK"/>
    <property type="match status" value="1"/>
</dbReference>
<dbReference type="SMART" id="SM00387">
    <property type="entry name" value="HATPase_c"/>
    <property type="match status" value="1"/>
</dbReference>
<evidence type="ECO:0000256" key="1">
    <source>
        <dbReference type="ARBA" id="ARBA00000085"/>
    </source>
</evidence>
<dbReference type="FunFam" id="1.10.287.130:FF:000001">
    <property type="entry name" value="Two-component sensor histidine kinase"/>
    <property type="match status" value="1"/>
</dbReference>
<keyword evidence="11" id="KW-0547">Nucleotide-binding</keyword>
<dbReference type="SUPFAM" id="SSF47384">
    <property type="entry name" value="Homodimeric domain of signal transducing histidine kinase"/>
    <property type="match status" value="1"/>
</dbReference>
<keyword evidence="16 18" id="KW-0472">Membrane</keyword>
<keyword evidence="9" id="KW-0808">Transferase</keyword>
<proteinExistence type="predicted"/>
<dbReference type="InterPro" id="IPR003594">
    <property type="entry name" value="HATPase_dom"/>
</dbReference>
<dbReference type="GO" id="GO:0004721">
    <property type="term" value="F:phosphoprotein phosphatase activity"/>
    <property type="evidence" value="ECO:0007669"/>
    <property type="project" value="InterPro"/>
</dbReference>
<comment type="caution">
    <text evidence="21">The sequence shown here is derived from an EMBL/GenBank/DDBJ whole genome shotgun (WGS) entry which is preliminary data.</text>
</comment>
<dbReference type="NCBIfam" id="NF008235">
    <property type="entry name" value="PRK11006.1"/>
    <property type="match status" value="1"/>
</dbReference>
<dbReference type="Pfam" id="PF02518">
    <property type="entry name" value="HATPase_c"/>
    <property type="match status" value="1"/>
</dbReference>
<feature type="domain" description="PAS" evidence="20">
    <location>
        <begin position="113"/>
        <end position="168"/>
    </location>
</feature>
<dbReference type="SMART" id="SM00091">
    <property type="entry name" value="PAS"/>
    <property type="match status" value="1"/>
</dbReference>
<keyword evidence="5" id="KW-0813">Transport</keyword>
<protein>
    <recommendedName>
        <fullName evidence="4">Phosphate regulon sensor protein PhoR</fullName>
        <ecNumber evidence="3">2.7.13.3</ecNumber>
    </recommendedName>
</protein>
<dbReference type="CDD" id="cd00082">
    <property type="entry name" value="HisKA"/>
    <property type="match status" value="1"/>
</dbReference>
<dbReference type="InterPro" id="IPR000014">
    <property type="entry name" value="PAS"/>
</dbReference>
<dbReference type="InterPro" id="IPR004358">
    <property type="entry name" value="Sig_transdc_His_kin-like_C"/>
</dbReference>
<evidence type="ECO:0000256" key="18">
    <source>
        <dbReference type="SAM" id="Phobius"/>
    </source>
</evidence>
<dbReference type="InterPro" id="IPR021766">
    <property type="entry name" value="PhoR_N"/>
</dbReference>
<evidence type="ECO:0000256" key="12">
    <source>
        <dbReference type="ARBA" id="ARBA00022777"/>
    </source>
</evidence>
<evidence type="ECO:0000256" key="9">
    <source>
        <dbReference type="ARBA" id="ARBA00022679"/>
    </source>
</evidence>
<feature type="transmembrane region" description="Helical" evidence="18">
    <location>
        <begin position="31"/>
        <end position="62"/>
    </location>
</feature>
<dbReference type="InterPro" id="IPR013767">
    <property type="entry name" value="PAS_fold"/>
</dbReference>
<dbReference type="InterPro" id="IPR036890">
    <property type="entry name" value="HATPase_C_sf"/>
</dbReference>
<name>A0A2T5MHS3_9GAMM</name>
<dbReference type="GO" id="GO:0005524">
    <property type="term" value="F:ATP binding"/>
    <property type="evidence" value="ECO:0007669"/>
    <property type="project" value="UniProtKB-KW"/>
</dbReference>
<feature type="domain" description="Histidine kinase" evidence="19">
    <location>
        <begin position="229"/>
        <end position="448"/>
    </location>
</feature>
<dbReference type="GO" id="GO:0005886">
    <property type="term" value="C:plasma membrane"/>
    <property type="evidence" value="ECO:0007669"/>
    <property type="project" value="UniProtKB-SubCell"/>
</dbReference>
<dbReference type="InterPro" id="IPR005467">
    <property type="entry name" value="His_kinase_dom"/>
</dbReference>
<dbReference type="Pfam" id="PF11808">
    <property type="entry name" value="PhoR"/>
    <property type="match status" value="1"/>
</dbReference>
<dbReference type="Gene3D" id="1.10.287.130">
    <property type="match status" value="1"/>
</dbReference>
<evidence type="ECO:0000256" key="17">
    <source>
        <dbReference type="ARBA" id="ARBA00025207"/>
    </source>
</evidence>
<evidence type="ECO:0000256" key="2">
    <source>
        <dbReference type="ARBA" id="ARBA00004236"/>
    </source>
</evidence>
<keyword evidence="6" id="KW-1003">Cell membrane</keyword>
<dbReference type="InterPro" id="IPR003661">
    <property type="entry name" value="HisK_dim/P_dom"/>
</dbReference>
<dbReference type="PROSITE" id="PS50109">
    <property type="entry name" value="HIS_KIN"/>
    <property type="match status" value="1"/>
</dbReference>
<dbReference type="EC" id="2.7.13.3" evidence="3"/>
<organism evidence="21 22">
    <name type="scientific">Stenotrophobium rhamnosiphilum</name>
    <dbReference type="NCBI Taxonomy" id="2029166"/>
    <lineage>
        <taxon>Bacteria</taxon>
        <taxon>Pseudomonadati</taxon>
        <taxon>Pseudomonadota</taxon>
        <taxon>Gammaproteobacteria</taxon>
        <taxon>Nevskiales</taxon>
        <taxon>Nevskiaceae</taxon>
        <taxon>Stenotrophobium</taxon>
    </lineage>
</organism>
<evidence type="ECO:0000256" key="16">
    <source>
        <dbReference type="ARBA" id="ARBA00023136"/>
    </source>
</evidence>
<keyword evidence="14 18" id="KW-1133">Transmembrane helix</keyword>
<dbReference type="OrthoDB" id="9813151at2"/>
<keyword evidence="8" id="KW-0592">Phosphate transport</keyword>
<reference evidence="21 22" key="1">
    <citation type="submission" date="2018-04" db="EMBL/GenBank/DDBJ databases">
        <title>Novel species isolated from glacier.</title>
        <authorList>
            <person name="Liu Q."/>
            <person name="Xin Y.-H."/>
        </authorList>
    </citation>
    <scope>NUCLEOTIDE SEQUENCE [LARGE SCALE GENOMIC DNA]</scope>
    <source>
        <strain evidence="21 22">GT1R17</strain>
    </source>
</reference>
<comment type="catalytic activity">
    <reaction evidence="1">
        <text>ATP + protein L-histidine = ADP + protein N-phospho-L-histidine.</text>
        <dbReference type="EC" id="2.7.13.3"/>
    </reaction>
</comment>
<evidence type="ECO:0000256" key="14">
    <source>
        <dbReference type="ARBA" id="ARBA00022989"/>
    </source>
</evidence>
<dbReference type="EMBL" id="QANS01000002">
    <property type="protein sequence ID" value="PTU32127.1"/>
    <property type="molecule type" value="Genomic_DNA"/>
</dbReference>
<keyword evidence="15" id="KW-0902">Two-component regulatory system</keyword>
<evidence type="ECO:0000256" key="6">
    <source>
        <dbReference type="ARBA" id="ARBA00022475"/>
    </source>
</evidence>
<dbReference type="Gene3D" id="3.30.450.20">
    <property type="entry name" value="PAS domain"/>
    <property type="match status" value="1"/>
</dbReference>
<gene>
    <name evidence="21" type="ORF">CJD38_05520</name>
</gene>
<accession>A0A2T5MHS3</accession>
<dbReference type="RefSeq" id="WP_107939319.1">
    <property type="nucleotide sequence ID" value="NZ_QANS01000002.1"/>
</dbReference>
<dbReference type="GO" id="GO:0006817">
    <property type="term" value="P:phosphate ion transport"/>
    <property type="evidence" value="ECO:0007669"/>
    <property type="project" value="UniProtKB-KW"/>
</dbReference>
<dbReference type="GO" id="GO:0000155">
    <property type="term" value="F:phosphorelay sensor kinase activity"/>
    <property type="evidence" value="ECO:0007669"/>
    <property type="project" value="InterPro"/>
</dbReference>
<dbReference type="InterPro" id="IPR014310">
    <property type="entry name" value="Sig_transdc_His_kinase_PhoR"/>
</dbReference>
<comment type="function">
    <text evidence="17">Member of the two-component regulatory system PhoR/PhoB involved in the phosphate regulon genes expression. PhoR may function as a membrane-associated protein kinase that phosphorylates PhoB in response to environmental signals.</text>
</comment>
<evidence type="ECO:0000256" key="3">
    <source>
        <dbReference type="ARBA" id="ARBA00012438"/>
    </source>
</evidence>
<dbReference type="Pfam" id="PF00512">
    <property type="entry name" value="HisKA"/>
    <property type="match status" value="1"/>
</dbReference>
<dbReference type="InterPro" id="IPR050351">
    <property type="entry name" value="BphY/WalK/GraS-like"/>
</dbReference>
<dbReference type="GO" id="GO:0006355">
    <property type="term" value="P:regulation of DNA-templated transcription"/>
    <property type="evidence" value="ECO:0007669"/>
    <property type="project" value="InterPro"/>
</dbReference>